<organism evidence="3 4">
    <name type="scientific">Rhizoclosmatium globosum</name>
    <dbReference type="NCBI Taxonomy" id="329046"/>
    <lineage>
        <taxon>Eukaryota</taxon>
        <taxon>Fungi</taxon>
        <taxon>Fungi incertae sedis</taxon>
        <taxon>Chytridiomycota</taxon>
        <taxon>Chytridiomycota incertae sedis</taxon>
        <taxon>Chytridiomycetes</taxon>
        <taxon>Chytridiales</taxon>
        <taxon>Chytriomycetaceae</taxon>
        <taxon>Rhizoclosmatium</taxon>
    </lineage>
</organism>
<dbReference type="EMBL" id="MCGO01000002">
    <property type="protein sequence ID" value="ORY52937.1"/>
    <property type="molecule type" value="Genomic_DNA"/>
</dbReference>
<dbReference type="GO" id="GO:0032366">
    <property type="term" value="P:intracellular sterol transport"/>
    <property type="evidence" value="ECO:0007669"/>
    <property type="project" value="TreeGrafter"/>
</dbReference>
<dbReference type="AlphaFoldDB" id="A0A1Y2D151"/>
<keyword evidence="4" id="KW-1185">Reference proteome</keyword>
<accession>A0A1Y2D151</accession>
<dbReference type="InterPro" id="IPR051482">
    <property type="entry name" value="Cholesterol_transport"/>
</dbReference>
<sequence length="306" mass="33766">MSAADAPTSTTGRDIDALLQDPYYTAISASVDAAHVQRKPTLATDADAPDSKSSPPRAAALAVASTATDNDSIDDQPKRRFLDEMPLPLTDTFSVTTADGMSITDVFKNQNWENLLNKVFKSVPANEPLFVEHNCAFQGDHILLQGKLYLTPNFFCFHANIFGYLTVFEFPIQDIILVERAKTALIIPNAIVISTSSKNYFFTSFINRENAFMNMEYLIARHRESHAPRKKGWAAVQASLPKIIASASAKIDDSSAATNSEGLETRPYSKHILAAKHNMTELDSEDDIEKMDIHQKGSCWEVATFG</sequence>
<dbReference type="CDD" id="cd13220">
    <property type="entry name" value="PH-GRAM_GRAMDC"/>
    <property type="match status" value="1"/>
</dbReference>
<dbReference type="PANTHER" id="PTHR23319">
    <property type="entry name" value="GRAM DOMAIN CONTAINING 1B, ISOFORM E"/>
    <property type="match status" value="1"/>
</dbReference>
<dbReference type="GO" id="GO:0005886">
    <property type="term" value="C:plasma membrane"/>
    <property type="evidence" value="ECO:0007669"/>
    <property type="project" value="TreeGrafter"/>
</dbReference>
<dbReference type="GO" id="GO:0005789">
    <property type="term" value="C:endoplasmic reticulum membrane"/>
    <property type="evidence" value="ECO:0007669"/>
    <property type="project" value="TreeGrafter"/>
</dbReference>
<dbReference type="GO" id="GO:0120015">
    <property type="term" value="F:sterol transfer activity"/>
    <property type="evidence" value="ECO:0007669"/>
    <property type="project" value="TreeGrafter"/>
</dbReference>
<dbReference type="OrthoDB" id="2162691at2759"/>
<dbReference type="GO" id="GO:0032934">
    <property type="term" value="F:sterol binding"/>
    <property type="evidence" value="ECO:0007669"/>
    <property type="project" value="TreeGrafter"/>
</dbReference>
<feature type="domain" description="GRAM" evidence="2">
    <location>
        <begin position="114"/>
        <end position="182"/>
    </location>
</feature>
<dbReference type="SMART" id="SM00568">
    <property type="entry name" value="GRAM"/>
    <property type="match status" value="1"/>
</dbReference>
<dbReference type="STRING" id="329046.A0A1Y2D151"/>
<dbReference type="PANTHER" id="PTHR23319:SF4">
    <property type="entry name" value="GRAM DOMAIN CONTAINING 1B, ISOFORM E"/>
    <property type="match status" value="1"/>
</dbReference>
<evidence type="ECO:0000313" key="4">
    <source>
        <dbReference type="Proteomes" id="UP000193642"/>
    </source>
</evidence>
<evidence type="ECO:0000259" key="2">
    <source>
        <dbReference type="SMART" id="SM00568"/>
    </source>
</evidence>
<name>A0A1Y2D151_9FUNG</name>
<dbReference type="InterPro" id="IPR011993">
    <property type="entry name" value="PH-like_dom_sf"/>
</dbReference>
<protein>
    <submittedName>
        <fullName evidence="3">GRAM-domain-containing protein</fullName>
    </submittedName>
</protein>
<dbReference type="InterPro" id="IPR004182">
    <property type="entry name" value="GRAM"/>
</dbReference>
<comment type="caution">
    <text evidence="3">The sequence shown here is derived from an EMBL/GenBank/DDBJ whole genome shotgun (WGS) entry which is preliminary data.</text>
</comment>
<dbReference type="Pfam" id="PF02893">
    <property type="entry name" value="GRAM"/>
    <property type="match status" value="1"/>
</dbReference>
<dbReference type="GO" id="GO:0140268">
    <property type="term" value="C:endoplasmic reticulum-plasma membrane contact site"/>
    <property type="evidence" value="ECO:0007669"/>
    <property type="project" value="TreeGrafter"/>
</dbReference>
<dbReference type="Proteomes" id="UP000193642">
    <property type="component" value="Unassembled WGS sequence"/>
</dbReference>
<gene>
    <name evidence="3" type="ORF">BCR33DRAFT_181922</name>
</gene>
<evidence type="ECO:0000256" key="1">
    <source>
        <dbReference type="SAM" id="MobiDB-lite"/>
    </source>
</evidence>
<evidence type="ECO:0000313" key="3">
    <source>
        <dbReference type="EMBL" id="ORY52937.1"/>
    </source>
</evidence>
<dbReference type="Gene3D" id="2.30.29.30">
    <property type="entry name" value="Pleckstrin-homology domain (PH domain)/Phosphotyrosine-binding domain (PTB)"/>
    <property type="match status" value="1"/>
</dbReference>
<reference evidence="3 4" key="1">
    <citation type="submission" date="2016-07" db="EMBL/GenBank/DDBJ databases">
        <title>Pervasive Adenine N6-methylation of Active Genes in Fungi.</title>
        <authorList>
            <consortium name="DOE Joint Genome Institute"/>
            <person name="Mondo S.J."/>
            <person name="Dannebaum R.O."/>
            <person name="Kuo R.C."/>
            <person name="Labutti K."/>
            <person name="Haridas S."/>
            <person name="Kuo A."/>
            <person name="Salamov A."/>
            <person name="Ahrendt S.R."/>
            <person name="Lipzen A."/>
            <person name="Sullivan W."/>
            <person name="Andreopoulos W.B."/>
            <person name="Clum A."/>
            <person name="Lindquist E."/>
            <person name="Daum C."/>
            <person name="Ramamoorthy G.K."/>
            <person name="Gryganskyi A."/>
            <person name="Culley D."/>
            <person name="Magnuson J.K."/>
            <person name="James T.Y."/>
            <person name="O'Malley M.A."/>
            <person name="Stajich J.E."/>
            <person name="Spatafora J.W."/>
            <person name="Visel A."/>
            <person name="Grigoriev I.V."/>
        </authorList>
    </citation>
    <scope>NUCLEOTIDE SEQUENCE [LARGE SCALE GENOMIC DNA]</scope>
    <source>
        <strain evidence="3 4">JEL800</strain>
    </source>
</reference>
<feature type="region of interest" description="Disordered" evidence="1">
    <location>
        <begin position="35"/>
        <end position="57"/>
    </location>
</feature>
<proteinExistence type="predicted"/>